<dbReference type="InterPro" id="IPR000322">
    <property type="entry name" value="Glyco_hydro_31_TIM"/>
</dbReference>
<keyword evidence="2" id="KW-0326">Glycosidase</keyword>
<keyword evidence="3" id="KW-0732">Signal</keyword>
<reference evidence="5 6" key="1">
    <citation type="submission" date="2019-09" db="EMBL/GenBank/DDBJ databases">
        <title>Wenzhouxiangella sp. Genome sequencing and assembly.</title>
        <authorList>
            <person name="Zhang R."/>
        </authorList>
    </citation>
    <scope>NUCLEOTIDE SEQUENCE [LARGE SCALE GENOMIC DNA]</scope>
    <source>
        <strain evidence="5 6">W260</strain>
    </source>
</reference>
<dbReference type="GO" id="GO:0005975">
    <property type="term" value="P:carbohydrate metabolic process"/>
    <property type="evidence" value="ECO:0007669"/>
    <property type="project" value="InterPro"/>
</dbReference>
<dbReference type="InterPro" id="IPR011658">
    <property type="entry name" value="PA14_dom"/>
</dbReference>
<dbReference type="Gene3D" id="2.60.40.1180">
    <property type="entry name" value="Golgi alpha-mannosidase II"/>
    <property type="match status" value="2"/>
</dbReference>
<organism evidence="5 6">
    <name type="scientific">Marinihelvus fidelis</name>
    <dbReference type="NCBI Taxonomy" id="2613842"/>
    <lineage>
        <taxon>Bacteria</taxon>
        <taxon>Pseudomonadati</taxon>
        <taxon>Pseudomonadota</taxon>
        <taxon>Gammaproteobacteria</taxon>
        <taxon>Chromatiales</taxon>
        <taxon>Wenzhouxiangellaceae</taxon>
        <taxon>Marinihelvus</taxon>
    </lineage>
</organism>
<feature type="signal peptide" evidence="3">
    <location>
        <begin position="1"/>
        <end position="26"/>
    </location>
</feature>
<dbReference type="PANTHER" id="PTHR43863">
    <property type="entry name" value="HYDROLASE, PUTATIVE (AFU_ORTHOLOGUE AFUA_1G03140)-RELATED"/>
    <property type="match status" value="1"/>
</dbReference>
<evidence type="ECO:0000256" key="3">
    <source>
        <dbReference type="SAM" id="SignalP"/>
    </source>
</evidence>
<dbReference type="GO" id="GO:0030246">
    <property type="term" value="F:carbohydrate binding"/>
    <property type="evidence" value="ECO:0007669"/>
    <property type="project" value="InterPro"/>
</dbReference>
<dbReference type="AlphaFoldDB" id="A0A5N0TC96"/>
<evidence type="ECO:0000256" key="2">
    <source>
        <dbReference type="RuleBase" id="RU361185"/>
    </source>
</evidence>
<keyword evidence="2" id="KW-0378">Hydrolase</keyword>
<dbReference type="PROSITE" id="PS51257">
    <property type="entry name" value="PROKAR_LIPOPROTEIN"/>
    <property type="match status" value="1"/>
</dbReference>
<dbReference type="Pfam" id="PF17137">
    <property type="entry name" value="DUF5110"/>
    <property type="match status" value="1"/>
</dbReference>
<protein>
    <submittedName>
        <fullName evidence="5">DUF5110 domain-containing protein</fullName>
    </submittedName>
</protein>
<dbReference type="Pfam" id="PF13802">
    <property type="entry name" value="Gal_mutarotas_2"/>
    <property type="match status" value="1"/>
</dbReference>
<dbReference type="InterPro" id="IPR051816">
    <property type="entry name" value="Glycosyl_Hydrolase_31"/>
</dbReference>
<dbReference type="GO" id="GO:0004553">
    <property type="term" value="F:hydrolase activity, hydrolyzing O-glycosyl compounds"/>
    <property type="evidence" value="ECO:0007669"/>
    <property type="project" value="InterPro"/>
</dbReference>
<dbReference type="CDD" id="cd06591">
    <property type="entry name" value="GH31_xylosidase_XylS"/>
    <property type="match status" value="1"/>
</dbReference>
<dbReference type="InterPro" id="IPR037524">
    <property type="entry name" value="PA14/GLEYA"/>
</dbReference>
<gene>
    <name evidence="5" type="ORF">F3N42_05350</name>
</gene>
<dbReference type="InterPro" id="IPR017853">
    <property type="entry name" value="GH"/>
</dbReference>
<feature type="domain" description="PA14" evidence="4">
    <location>
        <begin position="242"/>
        <end position="399"/>
    </location>
</feature>
<dbReference type="SUPFAM" id="SSF56988">
    <property type="entry name" value="Anthrax protective antigen"/>
    <property type="match status" value="1"/>
</dbReference>
<dbReference type="PANTHER" id="PTHR43863:SF2">
    <property type="entry name" value="MALTASE-GLUCOAMYLASE"/>
    <property type="match status" value="1"/>
</dbReference>
<dbReference type="EMBL" id="VYXP01000003">
    <property type="protein sequence ID" value="KAA9132645.1"/>
    <property type="molecule type" value="Genomic_DNA"/>
</dbReference>
<dbReference type="Gene3D" id="3.20.20.80">
    <property type="entry name" value="Glycosidases"/>
    <property type="match status" value="1"/>
</dbReference>
<feature type="chain" id="PRO_5024370304" evidence="3">
    <location>
        <begin position="27"/>
        <end position="981"/>
    </location>
</feature>
<dbReference type="RefSeq" id="WP_150863354.1">
    <property type="nucleotide sequence ID" value="NZ_VYXP01000003.1"/>
</dbReference>
<dbReference type="InterPro" id="IPR033403">
    <property type="entry name" value="DUF5110"/>
</dbReference>
<proteinExistence type="inferred from homology"/>
<dbReference type="InterPro" id="IPR048395">
    <property type="entry name" value="Glyco_hydro_31_C"/>
</dbReference>
<dbReference type="SUPFAM" id="SSF51011">
    <property type="entry name" value="Glycosyl hydrolase domain"/>
    <property type="match status" value="1"/>
</dbReference>
<keyword evidence="6" id="KW-1185">Reference proteome</keyword>
<dbReference type="Gene3D" id="2.60.40.1760">
    <property type="entry name" value="glycosyl hydrolase (family 31)"/>
    <property type="match status" value="1"/>
</dbReference>
<evidence type="ECO:0000259" key="4">
    <source>
        <dbReference type="PROSITE" id="PS51820"/>
    </source>
</evidence>
<dbReference type="InterPro" id="IPR025887">
    <property type="entry name" value="Glyco_hydro_31_N_dom"/>
</dbReference>
<dbReference type="SUPFAM" id="SSF51445">
    <property type="entry name" value="(Trans)glycosidases"/>
    <property type="match status" value="1"/>
</dbReference>
<dbReference type="SUPFAM" id="SSF74650">
    <property type="entry name" value="Galactose mutarotase-like"/>
    <property type="match status" value="1"/>
</dbReference>
<dbReference type="Pfam" id="PF01055">
    <property type="entry name" value="Glyco_hydro_31_2nd"/>
    <property type="match status" value="1"/>
</dbReference>
<dbReference type="Gene3D" id="2.60.120.380">
    <property type="match status" value="1"/>
</dbReference>
<dbReference type="PROSITE" id="PS51820">
    <property type="entry name" value="PA14"/>
    <property type="match status" value="1"/>
</dbReference>
<dbReference type="InterPro" id="IPR011013">
    <property type="entry name" value="Gal_mutarotase_sf_dom"/>
</dbReference>
<dbReference type="Proteomes" id="UP000325372">
    <property type="component" value="Unassembled WGS sequence"/>
</dbReference>
<evidence type="ECO:0000313" key="6">
    <source>
        <dbReference type="Proteomes" id="UP000325372"/>
    </source>
</evidence>
<dbReference type="Pfam" id="PF07691">
    <property type="entry name" value="PA14"/>
    <property type="match status" value="1"/>
</dbReference>
<sequence>MNNNNARPAVPARSLALAGLATLVSACSSPAPEQAMVTGTWSRGDHGITVHPATAQAGTVRLQVMRDDIVRVSAAPGDTVDPADSIMVVSSPAEVEFEITESNGTVSLGTASITATVSLTDGAVAFFDADGEPLLAGVNGGEFAPVTRDPEPARDGFHALRQAFTSAGGDSWYGLGQHQGGQVDLKGENVRLTTHNMIITVPYLVSTGGWGILWDNNAETFFGRPEEAAPLAEHFELRDADGNPGGLTARYYDGDTLLLERVETDMNYQFLARGSELEHPMPAETADAENLRVEWEGSISSPTGGRYELLMYSSGYANLAIDGQSVLDRWRMNWNPWYHSTTVALEPGEPKTIRLDWTTQGGYMRLLAHPPAPADELGQLSFASDTGRAIDYYVVAGDDIDALVGGYRHLTGAAVMLPRWAYGFWQSRERYKSQDELLDALAGYRDRDLPIDNIVLDWSYWPVDAWGSHDFDPEFFPDPKAMVDEVHAMDARIMISVWPKFYPTTDNYKELDAGGHMLTRNIEMGNLDWIGAGYLNAFYDAWDPAGRDMYWRQMDENLNVLGFDAWWLDAVEPDIHSNLGYQTRKWNTSPNYLGTGAEQFNSYAVPHAEAVYQGDRAASPDTRVFILTRSGFGGIQRTASAIWSGDIVSRWSNMAEQVAAGISVGLSGVPNWTFDIGGFTPEDRFRYGENGATGPYTQIPADQVAEWQELNTRWFQFGAFVPLFRSHGQNPYREIYNIAPEGSVAYESMAAHLRLRYRLMPYIYSQAGDMYHESGTLMRGLAMDFPDDMTARRLTDQYLFGPAFLVAPVIEPGVSARDVYLPAGADWYDFRSGQRHGGGRTVTAAAPLSTMPLFVRAGSIVPTGPAITHSAEMLNAPLTLTVYTGADGEFALYEDDGLSYDYENGEWSRIPLSWNDATGTLTIGMREGGFPEMAEQREISVRFISGPRDGADDFDAGIATTVDYDGSEMKVQRKPVDDNRT</sequence>
<comment type="similarity">
    <text evidence="1 2">Belongs to the glycosyl hydrolase 31 family.</text>
</comment>
<dbReference type="InterPro" id="IPR013780">
    <property type="entry name" value="Glyco_hydro_b"/>
</dbReference>
<evidence type="ECO:0000313" key="5">
    <source>
        <dbReference type="EMBL" id="KAA9132645.1"/>
    </source>
</evidence>
<dbReference type="SMART" id="SM00758">
    <property type="entry name" value="PA14"/>
    <property type="match status" value="1"/>
</dbReference>
<comment type="caution">
    <text evidence="5">The sequence shown here is derived from an EMBL/GenBank/DDBJ whole genome shotgun (WGS) entry which is preliminary data.</text>
</comment>
<dbReference type="Pfam" id="PF21365">
    <property type="entry name" value="Glyco_hydro_31_3rd"/>
    <property type="match status" value="1"/>
</dbReference>
<accession>A0A5N0TC96</accession>
<evidence type="ECO:0000256" key="1">
    <source>
        <dbReference type="ARBA" id="ARBA00007806"/>
    </source>
</evidence>
<dbReference type="CDD" id="cd14752">
    <property type="entry name" value="GH31_N"/>
    <property type="match status" value="1"/>
</dbReference>
<name>A0A5N0TC96_9GAMM</name>